<organism evidence="8 9">
    <name type="scientific">Anaeroselena agilis</name>
    <dbReference type="NCBI Taxonomy" id="3063788"/>
    <lineage>
        <taxon>Bacteria</taxon>
        <taxon>Bacillati</taxon>
        <taxon>Bacillota</taxon>
        <taxon>Negativicutes</taxon>
        <taxon>Acetonemataceae</taxon>
        <taxon>Anaeroselena</taxon>
    </lineage>
</organism>
<comment type="similarity">
    <text evidence="6">Belongs to the azoreductase type 1 family.</text>
</comment>
<keyword evidence="2 6" id="KW-0288">FMN</keyword>
<dbReference type="InterPro" id="IPR023048">
    <property type="entry name" value="NADH:quinone_OxRdtase_FMN_depd"/>
</dbReference>
<comment type="catalytic activity">
    <reaction evidence="6">
        <text>2 a quinone + NADH + H(+) = 2 a 1,4-benzosemiquinone + NAD(+)</text>
        <dbReference type="Rhea" id="RHEA:65952"/>
        <dbReference type="ChEBI" id="CHEBI:15378"/>
        <dbReference type="ChEBI" id="CHEBI:57540"/>
        <dbReference type="ChEBI" id="CHEBI:57945"/>
        <dbReference type="ChEBI" id="CHEBI:132124"/>
        <dbReference type="ChEBI" id="CHEBI:134225"/>
    </reaction>
</comment>
<dbReference type="InterPro" id="IPR050104">
    <property type="entry name" value="FMN-dep_NADH:Q_OxRdtase_AzoR1"/>
</dbReference>
<comment type="function">
    <text evidence="6">Also exhibits azoreductase activity. Catalyzes the reductive cleavage of the azo bond in aromatic azo compounds to the corresponding amines.</text>
</comment>
<comment type="subunit">
    <text evidence="6">Homodimer.</text>
</comment>
<gene>
    <name evidence="6" type="primary">azoR</name>
    <name evidence="8" type="ORF">Q4T40_16970</name>
</gene>
<evidence type="ECO:0000256" key="5">
    <source>
        <dbReference type="ARBA" id="ARBA00048542"/>
    </source>
</evidence>
<dbReference type="Proteomes" id="UP001254848">
    <property type="component" value="Unassembled WGS sequence"/>
</dbReference>
<evidence type="ECO:0000256" key="1">
    <source>
        <dbReference type="ARBA" id="ARBA00022630"/>
    </source>
</evidence>
<dbReference type="EMBL" id="JAUOZS010000001">
    <property type="protein sequence ID" value="MDT8902937.1"/>
    <property type="molecule type" value="Genomic_DNA"/>
</dbReference>
<comment type="caution">
    <text evidence="8">The sequence shown here is derived from an EMBL/GenBank/DDBJ whole genome shotgun (WGS) entry which is preliminary data.</text>
</comment>
<protein>
    <recommendedName>
        <fullName evidence="6">FMN dependent NADH:quinone oxidoreductase</fullName>
        <ecNumber evidence="6">1.6.5.-</ecNumber>
    </recommendedName>
    <alternativeName>
        <fullName evidence="6">Azo-dye reductase</fullName>
    </alternativeName>
    <alternativeName>
        <fullName evidence="6">FMN-dependent NADH-azo compound oxidoreductase</fullName>
    </alternativeName>
    <alternativeName>
        <fullName evidence="6">FMN-dependent NADH-azoreductase</fullName>
        <ecNumber evidence="6">1.7.1.17</ecNumber>
    </alternativeName>
</protein>
<evidence type="ECO:0000313" key="9">
    <source>
        <dbReference type="Proteomes" id="UP001254848"/>
    </source>
</evidence>
<name>A0ABU3P1M9_9FIRM</name>
<feature type="domain" description="Flavodoxin-like fold" evidence="7">
    <location>
        <begin position="63"/>
        <end position="259"/>
    </location>
</feature>
<accession>A0ABU3P1M9</accession>
<evidence type="ECO:0000256" key="2">
    <source>
        <dbReference type="ARBA" id="ARBA00022643"/>
    </source>
</evidence>
<evidence type="ECO:0000256" key="6">
    <source>
        <dbReference type="HAMAP-Rule" id="MF_01216"/>
    </source>
</evidence>
<keyword evidence="4 6" id="KW-0520">NAD</keyword>
<dbReference type="EC" id="1.7.1.17" evidence="6"/>
<dbReference type="RefSeq" id="WP_413781401.1">
    <property type="nucleotide sequence ID" value="NZ_JAUOZS010000001.1"/>
</dbReference>
<evidence type="ECO:0000259" key="7">
    <source>
        <dbReference type="Pfam" id="PF02525"/>
    </source>
</evidence>
<evidence type="ECO:0000313" key="8">
    <source>
        <dbReference type="EMBL" id="MDT8902937.1"/>
    </source>
</evidence>
<dbReference type="PANTHER" id="PTHR43741">
    <property type="entry name" value="FMN-DEPENDENT NADH-AZOREDUCTASE 1"/>
    <property type="match status" value="1"/>
</dbReference>
<dbReference type="Pfam" id="PF02525">
    <property type="entry name" value="Flavodoxin_2"/>
    <property type="match status" value="1"/>
</dbReference>
<keyword evidence="1 6" id="KW-0285">Flavoprotein</keyword>
<dbReference type="SUPFAM" id="SSF52218">
    <property type="entry name" value="Flavoproteins"/>
    <property type="match status" value="1"/>
</dbReference>
<dbReference type="HAMAP" id="MF_01216">
    <property type="entry name" value="Azoreductase_type1"/>
    <property type="match status" value="1"/>
</dbReference>
<comment type="cofactor">
    <cofactor evidence="6">
        <name>FMN</name>
        <dbReference type="ChEBI" id="CHEBI:58210"/>
    </cofactor>
    <text evidence="6">Binds 1 FMN per subunit.</text>
</comment>
<comment type="caution">
    <text evidence="6">Lacks conserved residue(s) required for the propagation of feature annotation.</text>
</comment>
<comment type="catalytic activity">
    <reaction evidence="5">
        <text>N,N-dimethyl-1,4-phenylenediamine + anthranilate + 2 NAD(+) = 2-(4-dimethylaminophenyl)diazenylbenzoate + 2 NADH + 2 H(+)</text>
        <dbReference type="Rhea" id="RHEA:55872"/>
        <dbReference type="ChEBI" id="CHEBI:15378"/>
        <dbReference type="ChEBI" id="CHEBI:15783"/>
        <dbReference type="ChEBI" id="CHEBI:16567"/>
        <dbReference type="ChEBI" id="CHEBI:57540"/>
        <dbReference type="ChEBI" id="CHEBI:57945"/>
        <dbReference type="ChEBI" id="CHEBI:71579"/>
        <dbReference type="EC" id="1.7.1.17"/>
    </reaction>
    <physiologicalReaction direction="right-to-left" evidence="5">
        <dbReference type="Rhea" id="RHEA:55874"/>
    </physiologicalReaction>
</comment>
<dbReference type="InterPro" id="IPR029039">
    <property type="entry name" value="Flavoprotein-like_sf"/>
</dbReference>
<comment type="function">
    <text evidence="6">Quinone reductase that provides resistance to thiol-specific stress caused by electrophilic quinones.</text>
</comment>
<dbReference type="Gene3D" id="3.40.50.360">
    <property type="match status" value="1"/>
</dbReference>
<evidence type="ECO:0000256" key="3">
    <source>
        <dbReference type="ARBA" id="ARBA00023002"/>
    </source>
</evidence>
<dbReference type="InterPro" id="IPR003680">
    <property type="entry name" value="Flavodoxin_fold"/>
</dbReference>
<keyword evidence="3 6" id="KW-0560">Oxidoreductase</keyword>
<feature type="binding site" evidence="6">
    <location>
        <begin position="155"/>
        <end position="158"/>
    </location>
    <ligand>
        <name>FMN</name>
        <dbReference type="ChEBI" id="CHEBI:58210"/>
    </ligand>
</feature>
<reference evidence="8 9" key="1">
    <citation type="submission" date="2023-07" db="EMBL/GenBank/DDBJ databases">
        <title>The novel representative of Negativicutes class, Anaeroselena agilis gen. nov. sp. nov.</title>
        <authorList>
            <person name="Prokofeva M.I."/>
            <person name="Elcheninov A.G."/>
            <person name="Klyukina A."/>
            <person name="Kublanov I.V."/>
            <person name="Frolov E.N."/>
            <person name="Podosokorskaya O.A."/>
        </authorList>
    </citation>
    <scope>NUCLEOTIDE SEQUENCE [LARGE SCALE GENOMIC DNA]</scope>
    <source>
        <strain evidence="8 9">4137-cl</strain>
    </source>
</reference>
<sequence>MQGRIAASRGGKYTGACPDDGRGCQPKIENMKYALKLMAAAPGVTPPISRRQNDKRLVKSMAQVLAIIANPRKNSHTARLLQSFLTAYRKRNPADTIVELDLYKTEIPVIDAAVLEAWDKPAEQQTAAEKRLLAKVDRFTGQFIAADKVIIAAPMWNLQFPPMLPAYIATIAVAGKTFSYGDAGWKGLVPDKPVLLIHVRGGCFSSGPAQAFDHAVPYLKSLLAMLGISDLRTIICEGIEAAPDKAQDIFAQALLATEQSAAAF</sequence>
<keyword evidence="9" id="KW-1185">Reference proteome</keyword>
<proteinExistence type="inferred from homology"/>
<dbReference type="EC" id="1.6.5.-" evidence="6"/>
<dbReference type="PANTHER" id="PTHR43741:SF7">
    <property type="entry name" value="FMN-DEPENDENT NADH:QUINONE OXIDOREDUCTASE"/>
    <property type="match status" value="1"/>
</dbReference>
<evidence type="ECO:0000256" key="4">
    <source>
        <dbReference type="ARBA" id="ARBA00023027"/>
    </source>
</evidence>